<evidence type="ECO:0000313" key="2">
    <source>
        <dbReference type="EMBL" id="GFR67053.1"/>
    </source>
</evidence>
<dbReference type="GO" id="GO:0004800">
    <property type="term" value="F:thyroxine 5'-deiodinase activity"/>
    <property type="evidence" value="ECO:0007669"/>
    <property type="project" value="InterPro"/>
</dbReference>
<comment type="function">
    <text evidence="1">Responsible for the deiodination of T4 (3,5,3',5'-tetraiodothyronine).</text>
</comment>
<keyword evidence="1" id="KW-0560">Oxidoreductase</keyword>
<reference evidence="2 3" key="1">
    <citation type="journal article" date="2021" name="Elife">
        <title>Chloroplast acquisition without the gene transfer in kleptoplastic sea slugs, Plakobranchus ocellatus.</title>
        <authorList>
            <person name="Maeda T."/>
            <person name="Takahashi S."/>
            <person name="Yoshida T."/>
            <person name="Shimamura S."/>
            <person name="Takaki Y."/>
            <person name="Nagai Y."/>
            <person name="Toyoda A."/>
            <person name="Suzuki Y."/>
            <person name="Arimoto A."/>
            <person name="Ishii H."/>
            <person name="Satoh N."/>
            <person name="Nishiyama T."/>
            <person name="Hasebe M."/>
            <person name="Maruyama T."/>
            <person name="Minagawa J."/>
            <person name="Obokata J."/>
            <person name="Shigenobu S."/>
        </authorList>
    </citation>
    <scope>NUCLEOTIDE SEQUENCE [LARGE SCALE GENOMIC DNA]</scope>
</reference>
<dbReference type="GO" id="GO:0042446">
    <property type="term" value="P:hormone biosynthetic process"/>
    <property type="evidence" value="ECO:0007669"/>
    <property type="project" value="UniProtKB-KW"/>
</dbReference>
<dbReference type="Pfam" id="PF00837">
    <property type="entry name" value="T4_deiodinase"/>
    <property type="match status" value="1"/>
</dbReference>
<accession>A0AAV4F2X0</accession>
<proteinExistence type="inferred from homology"/>
<name>A0AAV4F2X0_9GAST</name>
<gene>
    <name evidence="2" type="ORF">ElyMa_003697000</name>
</gene>
<organism evidence="2 3">
    <name type="scientific">Elysia marginata</name>
    <dbReference type="NCBI Taxonomy" id="1093978"/>
    <lineage>
        <taxon>Eukaryota</taxon>
        <taxon>Metazoa</taxon>
        <taxon>Spiralia</taxon>
        <taxon>Lophotrochozoa</taxon>
        <taxon>Mollusca</taxon>
        <taxon>Gastropoda</taxon>
        <taxon>Heterobranchia</taxon>
        <taxon>Euthyneura</taxon>
        <taxon>Panpulmonata</taxon>
        <taxon>Sacoglossa</taxon>
        <taxon>Placobranchoidea</taxon>
        <taxon>Plakobranchidae</taxon>
        <taxon>Elysia</taxon>
    </lineage>
</organism>
<dbReference type="PANTHER" id="PTHR11781:SF22">
    <property type="entry name" value="TYPE I IODOTHYRONINE DEIODINASE"/>
    <property type="match status" value="1"/>
</dbReference>
<evidence type="ECO:0000313" key="3">
    <source>
        <dbReference type="Proteomes" id="UP000762676"/>
    </source>
</evidence>
<dbReference type="PANTHER" id="PTHR11781">
    <property type="entry name" value="IODOTHYRONINE DEIODINASE"/>
    <property type="match status" value="1"/>
</dbReference>
<sequence length="121" mass="13198">MTGYSVLANKYASQATFLTVYIREAHPMDGEWPDDESYSAQMHKHIEERIEMGKTVQESGLAGTLVVDSMEDLACTKYGALPEKLCLLTVHGRVAYMGALGPRGYSVADLETALVALCDGH</sequence>
<protein>
    <recommendedName>
        <fullName evidence="1">Iodothyronine deiodinase</fullName>
    </recommendedName>
</protein>
<keyword evidence="3" id="KW-1185">Reference proteome</keyword>
<dbReference type="Gene3D" id="3.40.30.10">
    <property type="entry name" value="Glutaredoxin"/>
    <property type="match status" value="1"/>
</dbReference>
<evidence type="ECO:0000256" key="1">
    <source>
        <dbReference type="RuleBase" id="RU000676"/>
    </source>
</evidence>
<keyword evidence="1" id="KW-0893">Thyroid hormones biosynthesis</keyword>
<dbReference type="AlphaFoldDB" id="A0AAV4F2X0"/>
<keyword evidence="1" id="KW-0712">Selenocysteine</keyword>
<dbReference type="Proteomes" id="UP000762676">
    <property type="component" value="Unassembled WGS sequence"/>
</dbReference>
<dbReference type="EMBL" id="BMAT01007574">
    <property type="protein sequence ID" value="GFR67053.1"/>
    <property type="molecule type" value="Genomic_DNA"/>
</dbReference>
<dbReference type="InterPro" id="IPR000643">
    <property type="entry name" value="Iodothyronine_deiodinase"/>
</dbReference>
<comment type="similarity">
    <text evidence="1">Belongs to the iodothyronine deiodinase family.</text>
</comment>
<comment type="caution">
    <text evidence="2">The sequence shown here is derived from an EMBL/GenBank/DDBJ whole genome shotgun (WGS) entry which is preliminary data.</text>
</comment>